<dbReference type="Gene3D" id="3.40.190.290">
    <property type="match status" value="1"/>
</dbReference>
<dbReference type="SUPFAM" id="SSF46785">
    <property type="entry name" value="Winged helix' DNA-binding domain"/>
    <property type="match status" value="1"/>
</dbReference>
<evidence type="ECO:0000256" key="3">
    <source>
        <dbReference type="ARBA" id="ARBA00023125"/>
    </source>
</evidence>
<dbReference type="SUPFAM" id="SSF53850">
    <property type="entry name" value="Periplasmic binding protein-like II"/>
    <property type="match status" value="1"/>
</dbReference>
<evidence type="ECO:0000256" key="2">
    <source>
        <dbReference type="ARBA" id="ARBA00023015"/>
    </source>
</evidence>
<dbReference type="CDD" id="cd05466">
    <property type="entry name" value="PBP2_LTTR_substrate"/>
    <property type="match status" value="1"/>
</dbReference>
<sequence>MRLDYLEYFVAAARAGSISGAALQLGRNRSTVSMAIAALEDELGAALFVRRGNSLALSPVGEHILDDCARIIALSNSIIERCARGGETAGRELRIGRDDVLSENFWRHVIRAIRRARPDVRLSMRYAESDVLPELVREGQLDIAYFIASGRAGPASGLYSRVIARIGMRMMVARSHPLHSMSYVADDDLAILPQITYLDSTQRERFHLDAMGSERIALSSFELGKDAICDGLGWGYVPESLLSEEDDAQLGQISHGLGAAWYPYFVCSREPLAIGAQAEAALQSRAHEIILAQMRSEGLITE</sequence>
<dbReference type="EMBL" id="FNSL01000001">
    <property type="protein sequence ID" value="SEB92862.1"/>
    <property type="molecule type" value="Genomic_DNA"/>
</dbReference>
<name>A0A1H4NE49_9HYPH</name>
<dbReference type="Gene3D" id="1.10.10.10">
    <property type="entry name" value="Winged helix-like DNA-binding domain superfamily/Winged helix DNA-binding domain"/>
    <property type="match status" value="1"/>
</dbReference>
<dbReference type="Pfam" id="PF03466">
    <property type="entry name" value="LysR_substrate"/>
    <property type="match status" value="1"/>
</dbReference>
<dbReference type="AlphaFoldDB" id="A0A1H4NE49"/>
<dbReference type="GO" id="GO:0000976">
    <property type="term" value="F:transcription cis-regulatory region binding"/>
    <property type="evidence" value="ECO:0007669"/>
    <property type="project" value="TreeGrafter"/>
</dbReference>
<accession>A0A1H4NE49</accession>
<reference evidence="7" key="1">
    <citation type="submission" date="2016-10" db="EMBL/GenBank/DDBJ databases">
        <authorList>
            <person name="Varghese N."/>
            <person name="Submissions S."/>
        </authorList>
    </citation>
    <scope>NUCLEOTIDE SEQUENCE [LARGE SCALE GENOMIC DNA]</scope>
    <source>
        <strain evidence="7">ES.061</strain>
    </source>
</reference>
<dbReference type="InterPro" id="IPR036390">
    <property type="entry name" value="WH_DNA-bd_sf"/>
</dbReference>
<dbReference type="Proteomes" id="UP000199064">
    <property type="component" value="Unassembled WGS sequence"/>
</dbReference>
<dbReference type="InterPro" id="IPR036388">
    <property type="entry name" value="WH-like_DNA-bd_sf"/>
</dbReference>
<gene>
    <name evidence="6" type="ORF">SAMN05216452_3713</name>
</gene>
<evidence type="ECO:0000256" key="4">
    <source>
        <dbReference type="ARBA" id="ARBA00023163"/>
    </source>
</evidence>
<comment type="similarity">
    <text evidence="1">Belongs to the LysR transcriptional regulatory family.</text>
</comment>
<evidence type="ECO:0000259" key="5">
    <source>
        <dbReference type="PROSITE" id="PS50931"/>
    </source>
</evidence>
<dbReference type="InterPro" id="IPR005119">
    <property type="entry name" value="LysR_subst-bd"/>
</dbReference>
<keyword evidence="3 6" id="KW-0238">DNA-binding</keyword>
<dbReference type="Pfam" id="PF00126">
    <property type="entry name" value="HTH_1"/>
    <property type="match status" value="1"/>
</dbReference>
<protein>
    <submittedName>
        <fullName evidence="6">DNA-binding transcriptional regulator, LysR family</fullName>
    </submittedName>
</protein>
<feature type="domain" description="HTH lysR-type" evidence="5">
    <location>
        <begin position="1"/>
        <end position="58"/>
    </location>
</feature>
<proteinExistence type="inferred from homology"/>
<keyword evidence="4" id="KW-0804">Transcription</keyword>
<dbReference type="PANTHER" id="PTHR30126:SF22">
    <property type="entry name" value="HTH-TYPE TRANSCRIPTIONAL REGULATOR YHAJ-RELATED"/>
    <property type="match status" value="1"/>
</dbReference>
<dbReference type="InterPro" id="IPR000847">
    <property type="entry name" value="LysR_HTH_N"/>
</dbReference>
<dbReference type="PROSITE" id="PS50931">
    <property type="entry name" value="HTH_LYSR"/>
    <property type="match status" value="1"/>
</dbReference>
<evidence type="ECO:0000313" key="7">
    <source>
        <dbReference type="Proteomes" id="UP000199064"/>
    </source>
</evidence>
<keyword evidence="7" id="KW-1185">Reference proteome</keyword>
<evidence type="ECO:0000313" key="6">
    <source>
        <dbReference type="EMBL" id="SEB92862.1"/>
    </source>
</evidence>
<dbReference type="GO" id="GO:0003700">
    <property type="term" value="F:DNA-binding transcription factor activity"/>
    <property type="evidence" value="ECO:0007669"/>
    <property type="project" value="InterPro"/>
</dbReference>
<dbReference type="PANTHER" id="PTHR30126">
    <property type="entry name" value="HTH-TYPE TRANSCRIPTIONAL REGULATOR"/>
    <property type="match status" value="1"/>
</dbReference>
<organism evidence="6 7">
    <name type="scientific">Nitratireductor aquibiodomus</name>
    <dbReference type="NCBI Taxonomy" id="204799"/>
    <lineage>
        <taxon>Bacteria</taxon>
        <taxon>Pseudomonadati</taxon>
        <taxon>Pseudomonadota</taxon>
        <taxon>Alphaproteobacteria</taxon>
        <taxon>Hyphomicrobiales</taxon>
        <taxon>Phyllobacteriaceae</taxon>
        <taxon>Nitratireductor</taxon>
    </lineage>
</organism>
<dbReference type="RefSeq" id="WP_090329754.1">
    <property type="nucleotide sequence ID" value="NZ_FNSL01000001.1"/>
</dbReference>
<evidence type="ECO:0000256" key="1">
    <source>
        <dbReference type="ARBA" id="ARBA00009437"/>
    </source>
</evidence>
<keyword evidence="2" id="KW-0805">Transcription regulation</keyword>